<dbReference type="Gene3D" id="1.10.10.60">
    <property type="entry name" value="Homeodomain-like"/>
    <property type="match status" value="1"/>
</dbReference>
<feature type="DNA-binding region" description="H-T-H motif" evidence="4">
    <location>
        <begin position="50"/>
        <end position="69"/>
    </location>
</feature>
<keyword evidence="1" id="KW-0805">Transcription regulation</keyword>
<dbReference type="Pfam" id="PF14246">
    <property type="entry name" value="TetR_C_7"/>
    <property type="match status" value="1"/>
</dbReference>
<protein>
    <submittedName>
        <fullName evidence="7">TetR/AcrR family transcriptional regulator</fullName>
    </submittedName>
</protein>
<dbReference type="SUPFAM" id="SSF46689">
    <property type="entry name" value="Homeodomain-like"/>
    <property type="match status" value="1"/>
</dbReference>
<dbReference type="SUPFAM" id="SSF48498">
    <property type="entry name" value="Tetracyclin repressor-like, C-terminal domain"/>
    <property type="match status" value="1"/>
</dbReference>
<keyword evidence="3" id="KW-0804">Transcription</keyword>
<dbReference type="AlphaFoldDB" id="A0A3D4VBV3"/>
<evidence type="ECO:0000256" key="3">
    <source>
        <dbReference type="ARBA" id="ARBA00023163"/>
    </source>
</evidence>
<evidence type="ECO:0000259" key="6">
    <source>
        <dbReference type="PROSITE" id="PS50977"/>
    </source>
</evidence>
<proteinExistence type="predicted"/>
<feature type="region of interest" description="Disordered" evidence="5">
    <location>
        <begin position="1"/>
        <end position="29"/>
    </location>
</feature>
<feature type="domain" description="HTH tetR-type" evidence="6">
    <location>
        <begin position="27"/>
        <end position="87"/>
    </location>
</feature>
<evidence type="ECO:0000313" key="8">
    <source>
        <dbReference type="Proteomes" id="UP000264071"/>
    </source>
</evidence>
<feature type="compositionally biased region" description="Polar residues" evidence="5">
    <location>
        <begin position="1"/>
        <end position="10"/>
    </location>
</feature>
<dbReference type="GO" id="GO:0000976">
    <property type="term" value="F:transcription cis-regulatory region binding"/>
    <property type="evidence" value="ECO:0007669"/>
    <property type="project" value="TreeGrafter"/>
</dbReference>
<gene>
    <name evidence="7" type="ORF">DGD08_15485</name>
</gene>
<dbReference type="FunFam" id="1.10.10.60:FF:000141">
    <property type="entry name" value="TetR family transcriptional regulator"/>
    <property type="match status" value="1"/>
</dbReference>
<organism evidence="7 8">
    <name type="scientific">Gemmatimonas aurantiaca</name>
    <dbReference type="NCBI Taxonomy" id="173480"/>
    <lineage>
        <taxon>Bacteria</taxon>
        <taxon>Pseudomonadati</taxon>
        <taxon>Gemmatimonadota</taxon>
        <taxon>Gemmatimonadia</taxon>
        <taxon>Gemmatimonadales</taxon>
        <taxon>Gemmatimonadaceae</taxon>
        <taxon>Gemmatimonas</taxon>
    </lineage>
</organism>
<dbReference type="PANTHER" id="PTHR30055:SF234">
    <property type="entry name" value="HTH-TYPE TRANSCRIPTIONAL REGULATOR BETI"/>
    <property type="match status" value="1"/>
</dbReference>
<evidence type="ECO:0000313" key="7">
    <source>
        <dbReference type="EMBL" id="HCT58606.1"/>
    </source>
</evidence>
<name>A0A3D4VBV3_9BACT</name>
<accession>A0A3D4VBV3</accession>
<dbReference type="InterPro" id="IPR001647">
    <property type="entry name" value="HTH_TetR"/>
</dbReference>
<dbReference type="InterPro" id="IPR039536">
    <property type="entry name" value="TetR_C_Proteobacteria"/>
</dbReference>
<dbReference type="InterPro" id="IPR009057">
    <property type="entry name" value="Homeodomain-like_sf"/>
</dbReference>
<reference evidence="7 8" key="1">
    <citation type="journal article" date="2018" name="Nat. Biotechnol.">
        <title>A standardized bacterial taxonomy based on genome phylogeny substantially revises the tree of life.</title>
        <authorList>
            <person name="Parks D.H."/>
            <person name="Chuvochina M."/>
            <person name="Waite D.W."/>
            <person name="Rinke C."/>
            <person name="Skarshewski A."/>
            <person name="Chaumeil P.A."/>
            <person name="Hugenholtz P."/>
        </authorList>
    </citation>
    <scope>NUCLEOTIDE SEQUENCE [LARGE SCALE GENOMIC DNA]</scope>
    <source>
        <strain evidence="7">UBA8844</strain>
    </source>
</reference>
<dbReference type="PROSITE" id="PS50977">
    <property type="entry name" value="HTH_TETR_2"/>
    <property type="match status" value="1"/>
</dbReference>
<evidence type="ECO:0000256" key="4">
    <source>
        <dbReference type="PROSITE-ProRule" id="PRU00335"/>
    </source>
</evidence>
<dbReference type="PANTHER" id="PTHR30055">
    <property type="entry name" value="HTH-TYPE TRANSCRIPTIONAL REGULATOR RUTR"/>
    <property type="match status" value="1"/>
</dbReference>
<evidence type="ECO:0000256" key="2">
    <source>
        <dbReference type="ARBA" id="ARBA00023125"/>
    </source>
</evidence>
<comment type="caution">
    <text evidence="7">The sequence shown here is derived from an EMBL/GenBank/DDBJ whole genome shotgun (WGS) entry which is preliminary data.</text>
</comment>
<sequence length="221" mass="25081">MTSQSVTAETIVTLAPDSPSTRRRAPEERPQQIIDAAFHEFGERGLAGTRLDDIAKRAQVAKGTIYLYFPNKEALFREMVRTTIVVALSEAEASQEAHKDASSASQIREFATRSWNFHRTDRVRVLKRLVHDELVNFPDLMAFYADEVIARGRRLMASIVERGITRGEFRPVDPHMAARMYSALLISHSTWCNNRAFHPQLGTDDQVLDEILGFYLHALKP</sequence>
<dbReference type="EMBL" id="DPIY01000011">
    <property type="protein sequence ID" value="HCT58606.1"/>
    <property type="molecule type" value="Genomic_DNA"/>
</dbReference>
<evidence type="ECO:0000256" key="5">
    <source>
        <dbReference type="SAM" id="MobiDB-lite"/>
    </source>
</evidence>
<dbReference type="Proteomes" id="UP000264071">
    <property type="component" value="Unassembled WGS sequence"/>
</dbReference>
<dbReference type="GO" id="GO:0003700">
    <property type="term" value="F:DNA-binding transcription factor activity"/>
    <property type="evidence" value="ECO:0007669"/>
    <property type="project" value="TreeGrafter"/>
</dbReference>
<dbReference type="Pfam" id="PF00440">
    <property type="entry name" value="TetR_N"/>
    <property type="match status" value="1"/>
</dbReference>
<dbReference type="InterPro" id="IPR050109">
    <property type="entry name" value="HTH-type_TetR-like_transc_reg"/>
</dbReference>
<evidence type="ECO:0000256" key="1">
    <source>
        <dbReference type="ARBA" id="ARBA00023015"/>
    </source>
</evidence>
<keyword evidence="2 4" id="KW-0238">DNA-binding</keyword>
<dbReference type="InterPro" id="IPR036271">
    <property type="entry name" value="Tet_transcr_reg_TetR-rel_C_sf"/>
</dbReference>
<dbReference type="PRINTS" id="PR00455">
    <property type="entry name" value="HTHTETR"/>
</dbReference>
<dbReference type="Gene3D" id="1.10.357.10">
    <property type="entry name" value="Tetracycline Repressor, domain 2"/>
    <property type="match status" value="1"/>
</dbReference>